<reference evidence="11" key="1">
    <citation type="submission" date="2018-05" db="EMBL/GenBank/DDBJ databases">
        <authorList>
            <person name="Datahose"/>
        </authorList>
    </citation>
    <scope>NUCLEOTIDE SEQUENCE</scope>
</reference>
<dbReference type="Ensembl" id="ENSACLT00000021066.2">
    <property type="protein sequence ID" value="ENSACLP00000020592.2"/>
    <property type="gene ID" value="ENSACLG00000030379.1"/>
</dbReference>
<dbReference type="GO" id="GO:0006955">
    <property type="term" value="P:immune response"/>
    <property type="evidence" value="ECO:0007669"/>
    <property type="project" value="TreeGrafter"/>
</dbReference>
<dbReference type="PANTHER" id="PTHR10489:SF611">
    <property type="entry name" value="C-C CHEMOKINE RECEPTOR TYPE 6"/>
    <property type="match status" value="1"/>
</dbReference>
<dbReference type="Pfam" id="PF00001">
    <property type="entry name" value="7tm_1"/>
    <property type="match status" value="1"/>
</dbReference>
<feature type="transmembrane region" description="Helical" evidence="9">
    <location>
        <begin position="318"/>
        <end position="338"/>
    </location>
</feature>
<protein>
    <recommendedName>
        <fullName evidence="10">G-protein coupled receptors family 1 profile domain-containing protein</fullName>
    </recommendedName>
</protein>
<dbReference type="Bgee" id="ENSACLG00000014004">
    <property type="expression patterns" value="Expressed in ovary and 4 other cell types or tissues"/>
</dbReference>
<evidence type="ECO:0000256" key="1">
    <source>
        <dbReference type="ARBA" id="ARBA00004651"/>
    </source>
</evidence>
<keyword evidence="4 9" id="KW-1133">Transmembrane helix</keyword>
<keyword evidence="3 9" id="KW-0812">Transmembrane</keyword>
<organism evidence="11 12">
    <name type="scientific">Astatotilapia calliptera</name>
    <name type="common">Eastern happy</name>
    <name type="synonym">Chromis callipterus</name>
    <dbReference type="NCBI Taxonomy" id="8154"/>
    <lineage>
        <taxon>Eukaryota</taxon>
        <taxon>Metazoa</taxon>
        <taxon>Chordata</taxon>
        <taxon>Craniata</taxon>
        <taxon>Vertebrata</taxon>
        <taxon>Euteleostomi</taxon>
        <taxon>Actinopterygii</taxon>
        <taxon>Neopterygii</taxon>
        <taxon>Teleostei</taxon>
        <taxon>Neoteleostei</taxon>
        <taxon>Acanthomorphata</taxon>
        <taxon>Ovalentaria</taxon>
        <taxon>Cichlomorphae</taxon>
        <taxon>Cichliformes</taxon>
        <taxon>Cichlidae</taxon>
        <taxon>African cichlids</taxon>
        <taxon>Pseudocrenilabrinae</taxon>
        <taxon>Haplochromini</taxon>
        <taxon>Astatotilapia</taxon>
    </lineage>
</organism>
<keyword evidence="7" id="KW-0675">Receptor</keyword>
<evidence type="ECO:0000256" key="3">
    <source>
        <dbReference type="ARBA" id="ARBA00022692"/>
    </source>
</evidence>
<feature type="transmembrane region" description="Helical" evidence="9">
    <location>
        <begin position="270"/>
        <end position="292"/>
    </location>
</feature>
<dbReference type="STRING" id="8154.ENSACLP00000020592"/>
<evidence type="ECO:0000256" key="4">
    <source>
        <dbReference type="ARBA" id="ARBA00022989"/>
    </source>
</evidence>
<dbReference type="PROSITE" id="PS50262">
    <property type="entry name" value="G_PROTEIN_RECEP_F1_2"/>
    <property type="match status" value="1"/>
</dbReference>
<keyword evidence="12" id="KW-1185">Reference proteome</keyword>
<evidence type="ECO:0000313" key="12">
    <source>
        <dbReference type="Proteomes" id="UP000265100"/>
    </source>
</evidence>
<evidence type="ECO:0000256" key="5">
    <source>
        <dbReference type="ARBA" id="ARBA00023040"/>
    </source>
</evidence>
<dbReference type="GO" id="GO:0009897">
    <property type="term" value="C:external side of plasma membrane"/>
    <property type="evidence" value="ECO:0007669"/>
    <property type="project" value="TreeGrafter"/>
</dbReference>
<dbReference type="GO" id="GO:0007204">
    <property type="term" value="P:positive regulation of cytosolic calcium ion concentration"/>
    <property type="evidence" value="ECO:0007669"/>
    <property type="project" value="TreeGrafter"/>
</dbReference>
<dbReference type="Proteomes" id="UP000265100">
    <property type="component" value="Chromosome 11"/>
</dbReference>
<evidence type="ECO:0000256" key="2">
    <source>
        <dbReference type="ARBA" id="ARBA00022475"/>
    </source>
</evidence>
<dbReference type="SUPFAM" id="SSF81321">
    <property type="entry name" value="Family A G protein-coupled receptor-like"/>
    <property type="match status" value="1"/>
</dbReference>
<dbReference type="GeneTree" id="ENSGT01030000234667"/>
<reference evidence="11" key="2">
    <citation type="submission" date="2025-08" db="UniProtKB">
        <authorList>
            <consortium name="Ensembl"/>
        </authorList>
    </citation>
    <scope>IDENTIFICATION</scope>
</reference>
<evidence type="ECO:0000256" key="6">
    <source>
        <dbReference type="ARBA" id="ARBA00023136"/>
    </source>
</evidence>
<proteinExistence type="predicted"/>
<keyword evidence="5" id="KW-0297">G-protein coupled receptor</keyword>
<comment type="subcellular location">
    <subcellularLocation>
        <location evidence="1">Cell membrane</location>
        <topology evidence="1">Multi-pass membrane protein</topology>
    </subcellularLocation>
</comment>
<evidence type="ECO:0000256" key="9">
    <source>
        <dbReference type="SAM" id="Phobius"/>
    </source>
</evidence>
<feature type="transmembrane region" description="Helical" evidence="9">
    <location>
        <begin position="89"/>
        <end position="110"/>
    </location>
</feature>
<dbReference type="PANTHER" id="PTHR10489">
    <property type="entry name" value="CELL ADHESION MOLECULE"/>
    <property type="match status" value="1"/>
</dbReference>
<dbReference type="GO" id="GO:0019722">
    <property type="term" value="P:calcium-mediated signaling"/>
    <property type="evidence" value="ECO:0007669"/>
    <property type="project" value="TreeGrafter"/>
</dbReference>
<feature type="transmembrane region" description="Helical" evidence="9">
    <location>
        <begin position="56"/>
        <end position="80"/>
    </location>
</feature>
<dbReference type="GO" id="GO:0019957">
    <property type="term" value="F:C-C chemokine binding"/>
    <property type="evidence" value="ECO:0007669"/>
    <property type="project" value="TreeGrafter"/>
</dbReference>
<keyword evidence="8" id="KW-0807">Transducer</keyword>
<feature type="domain" description="G-protein coupled receptors family 1 profile" evidence="10">
    <location>
        <begin position="69"/>
        <end position="331"/>
    </location>
</feature>
<dbReference type="AlphaFoldDB" id="A0A3P8PU93"/>
<dbReference type="InterPro" id="IPR000355">
    <property type="entry name" value="Chemokine_rcpt"/>
</dbReference>
<feature type="transmembrane region" description="Helical" evidence="9">
    <location>
        <begin position="130"/>
        <end position="151"/>
    </location>
</feature>
<feature type="transmembrane region" description="Helical" evidence="9">
    <location>
        <begin position="239"/>
        <end position="258"/>
    </location>
</feature>
<evidence type="ECO:0000256" key="8">
    <source>
        <dbReference type="ARBA" id="ARBA00023224"/>
    </source>
</evidence>
<dbReference type="InterPro" id="IPR050119">
    <property type="entry name" value="CCR1-9-like"/>
</dbReference>
<keyword evidence="6 9" id="KW-0472">Membrane</keyword>
<sequence>MFSVIYSAEDLMSNQPYTTEMSYYEYEYNVSDYLDYDYDGFCVFHNNPNVVKVIGAYIHSIFCILGLVGNSMVIVTYAFYKRIYCMTDIYLINVAIADLLFVLALPFIVYNELWSWPMGQVACKLLRGSYSVNLYSGMLLFACISTDRYIAIAQARRRRWLSYRSIICAIIWIFTILVSIPTFYFYQWYEPSHMNHIIFDDDNQTGFQRTPAYVCELKFEGPAMAVRVDVPITQISVGFFLPLFITIFCFSGIIITLLKTKNLQHHREVWEMLVVVAVFIICHLPYNIVLLYNTVTVFQEYSCDEADMLEMALTASQTIAYLHCCLNPMLYALVGLNFRNQFRRIFRDLWCLGKAPRRFSRVTSDFYMSSTLRSMDGSSNSGASFTM</sequence>
<reference evidence="11" key="3">
    <citation type="submission" date="2025-09" db="UniProtKB">
        <authorList>
            <consortium name="Ensembl"/>
        </authorList>
    </citation>
    <scope>IDENTIFICATION</scope>
</reference>
<dbReference type="GO" id="GO:0016493">
    <property type="term" value="F:C-C chemokine receptor activity"/>
    <property type="evidence" value="ECO:0007669"/>
    <property type="project" value="TreeGrafter"/>
</dbReference>
<evidence type="ECO:0000313" key="11">
    <source>
        <dbReference type="Ensembl" id="ENSACLP00000020592.2"/>
    </source>
</evidence>
<dbReference type="InterPro" id="IPR000276">
    <property type="entry name" value="GPCR_Rhodpsn"/>
</dbReference>
<evidence type="ECO:0000256" key="7">
    <source>
        <dbReference type="ARBA" id="ARBA00023170"/>
    </source>
</evidence>
<accession>A0A3P8PU93</accession>
<feature type="transmembrane region" description="Helical" evidence="9">
    <location>
        <begin position="163"/>
        <end position="186"/>
    </location>
</feature>
<evidence type="ECO:0000259" key="10">
    <source>
        <dbReference type="PROSITE" id="PS50262"/>
    </source>
</evidence>
<keyword evidence="2" id="KW-1003">Cell membrane</keyword>
<dbReference type="InterPro" id="IPR017452">
    <property type="entry name" value="GPCR_Rhodpsn_7TM"/>
</dbReference>
<name>A0A3P8PU93_ASTCA</name>
<dbReference type="Gene3D" id="1.20.1070.10">
    <property type="entry name" value="Rhodopsin 7-helix transmembrane proteins"/>
    <property type="match status" value="1"/>
</dbReference>
<dbReference type="PRINTS" id="PR00237">
    <property type="entry name" value="GPCRRHODOPSN"/>
</dbReference>
<dbReference type="GO" id="GO:0060326">
    <property type="term" value="P:cell chemotaxis"/>
    <property type="evidence" value="ECO:0007669"/>
    <property type="project" value="TreeGrafter"/>
</dbReference>
<dbReference type="PRINTS" id="PR00657">
    <property type="entry name" value="CCCHEMOKINER"/>
</dbReference>